<dbReference type="PROSITE" id="PS00290">
    <property type="entry name" value="IG_MHC"/>
    <property type="match status" value="2"/>
</dbReference>
<keyword evidence="6" id="KW-1185">Reference proteome</keyword>
<dbReference type="InterPro" id="IPR013783">
    <property type="entry name" value="Ig-like_fold"/>
</dbReference>
<dbReference type="FunFam" id="2.60.40.10:FF:001931">
    <property type="entry name" value="Uncharacterized LOC100216153"/>
    <property type="match status" value="2"/>
</dbReference>
<feature type="domain" description="Ig-like" evidence="4">
    <location>
        <begin position="1391"/>
        <end position="1494"/>
    </location>
</feature>
<feature type="transmembrane region" description="Helical" evidence="3">
    <location>
        <begin position="309"/>
        <end position="330"/>
    </location>
</feature>
<dbReference type="EMBL" id="OW240918">
    <property type="protein sequence ID" value="CAH2307915.1"/>
    <property type="molecule type" value="Genomic_DNA"/>
</dbReference>
<dbReference type="InterPro" id="IPR003006">
    <property type="entry name" value="Ig/MHC_CS"/>
</dbReference>
<proteinExistence type="predicted"/>
<keyword evidence="3" id="KW-0472">Membrane</keyword>
<feature type="compositionally biased region" description="Basic and acidic residues" evidence="2">
    <location>
        <begin position="1791"/>
        <end position="1834"/>
    </location>
</feature>
<evidence type="ECO:0000256" key="1">
    <source>
        <dbReference type="ARBA" id="ARBA00023319"/>
    </source>
</evidence>
<dbReference type="CDD" id="cd00098">
    <property type="entry name" value="IgC1"/>
    <property type="match status" value="2"/>
</dbReference>
<feature type="domain" description="Ig-like" evidence="4">
    <location>
        <begin position="1179"/>
        <end position="1276"/>
    </location>
</feature>
<dbReference type="SMART" id="SM00407">
    <property type="entry name" value="IGc1"/>
    <property type="match status" value="6"/>
</dbReference>
<feature type="transmembrane region" description="Helical" evidence="3">
    <location>
        <begin position="64"/>
        <end position="83"/>
    </location>
</feature>
<evidence type="ECO:0000313" key="6">
    <source>
        <dbReference type="Proteomes" id="UP001295444"/>
    </source>
</evidence>
<feature type="compositionally biased region" description="Basic and acidic residues" evidence="2">
    <location>
        <begin position="1767"/>
        <end position="1777"/>
    </location>
</feature>
<dbReference type="Gene3D" id="2.60.40.10">
    <property type="entry name" value="Immunoglobulins"/>
    <property type="match status" value="13"/>
</dbReference>
<evidence type="ECO:0000256" key="3">
    <source>
        <dbReference type="SAM" id="Phobius"/>
    </source>
</evidence>
<dbReference type="InterPro" id="IPR003597">
    <property type="entry name" value="Ig_C1-set"/>
</dbReference>
<dbReference type="InterPro" id="IPR007110">
    <property type="entry name" value="Ig-like_dom"/>
</dbReference>
<dbReference type="InterPro" id="IPR013106">
    <property type="entry name" value="Ig_V-set"/>
</dbReference>
<feature type="domain" description="Ig-like" evidence="4">
    <location>
        <begin position="1607"/>
        <end position="1714"/>
    </location>
</feature>
<dbReference type="InterPro" id="IPR036179">
    <property type="entry name" value="Ig-like_dom_sf"/>
</dbReference>
<evidence type="ECO:0000313" key="5">
    <source>
        <dbReference type="EMBL" id="CAH2307915.1"/>
    </source>
</evidence>
<name>A0AAD1SUQ9_PELCU</name>
<dbReference type="InterPro" id="IPR003599">
    <property type="entry name" value="Ig_sub"/>
</dbReference>
<sequence>MLLNITCPQTDHLRINGLPLGMAEVDESCSPCSIADSLHSRLLRNTETESSIVSFMDFATEGEIQIFFLYEMAIVSCLLLVFLQQTLFLPVGAWVKVSAPVHLSLELGSPATVPCTYQLAASPVEMKYLAILWNFKGTEIAKFDSKGFKKPSDPRLTLKADHISKGEVSLYINNVTLADIGPYTCRVIYSPDQDYKLVGVTVYARPTIKSLEKQEGTDGIEEMVCSVTGFYPRKIAVTLLRNGKVANESVLSQIQTSSDGTYSINRTLTLQPNEKLNSLSCEVQHESLPDILKKEVNLLYEGENNNQSLIIGLVVAGIIVAVFVAGFVVYTQKRKKGLLQFVVGDIQGPQTWIDGEKITLYCTGSNCTPNTEVKWTVQDKDGNIVTISDIVTKDTEEEQPLMSAEYLINSEKKDKPGKKVCDFTSSLSFIPSLSRHLKSAVTCEFTCAEKTEQKSFKYKSIYAKPQFIEPAEFTICNTEEVQLCINLRKFCPRDIDISLSCDHRQLPDIKNPECTMNSDGTYNTVFRQAIPADWFIDLNCKVCVTWKHVSMESPECREFSVKDLPWHPEIEDINIQKSTSSSNIELHCKIYNFFPDLLTVIWFDKKKGKNVTDSDKYKISETRERDANLTFSCNTSLCFEKSLITEEEVEFICRVEHPCLKNPIQSSTGLLQVTDLQNFIVNNIQGPQSWIFGEKVTLYCAASYCKEDTLVTWILREDNGPTHEVSELLSERDSKHGMLQSADYMALRERTETSDREGLQDITSSLSFRPSISKHKNMVTICRLSCGGKTKEKTFQPKNLYVKPKASDSIKLSLLDSGEVLGSFNIQEFYPNDIQITWTGGRQSAYDKLESSENFTDKDSTHNVLSECEIDGRLFKNPDFTVKVSWKHGSMDGWESRQVSVSDKDYPWRPDIQDIILPSMINNRPANLVCRISSFFPDNVAVKWLRKEKDSEERFPLTHSEKYKISDLSLKKQSGNTFECRACLNFTPSVKIEQGAEFVCVVEHPSLASTIERKTGAIQVKGFPDVKDIINSGDRIFSLNVDGFYPQTITMYWKLVPVSSTGDSYTVTSSSSFNENQDGSFTVTSICDLKKNEFCEDNNYILTATVEHEALEDPISRSISVERQEAKATAALIQDQNLTKSADLREPSEVDAGPVNQQTEDYQKFIMNDIQGHPIWTHGEKVILYCTASNCSENANVFWIIKENDGTLHEMCDTSTQKLEKPEYVAFRDSTEETDKEGFYNITSSLTLIPSVLKHSEVIIKCRIDCEGKKKEKTFKLQSINAKPTVSEPVTVSLCESGEIMYSLNLQNFYPKEIKIIWTYGPGQSQKPVTSNDVIKTNPDLTYSIQSELKVPGDNFKDPNFIVCVSWEHSSLEHPEHRKFCAKDPEFTWRPEIQKIPISRVLLGKRVNLQYNISNYYPDALAVRWFKKEKGSNELIHLRSGTKYKMPHRLTHNRQLDNTYSCTACLDVHSSLSSEQGAQFICRVEHPSLERPIERHTEPLLLTAKPTVSEPVTVSLCESGEIMYSLNLQNFYPKEIKIIWTYGPGQSQKPATSNDVIKTNPDLTYSIQSELKVPGENFKDPNFIVCVSWEHSSLDDPEHRKLCAKDPEVFPWRPVMREIAVPRLKVGERATLQCVISKYFPNALTIKWIKRMRSGHETQCLPPHYTVSESPSHRLEDHSYSCETCLSFTPSIAEEDGAEFFCRVQNPSLENPVSQSTGVLNVAAQNFELNIMNPMNSITDMNTHWTGTTHSQPASSTCNDTELMEFTETKDIPKRDNGSNSSKIKNRKIRKSVEHNKSEKENGRDSSRQKKRKLEENDGPDIESHSEKKPRSNLEAHLLAAVGQEVDMDAASDGMGDSGEEENMISD</sequence>
<dbReference type="Pfam" id="PF07654">
    <property type="entry name" value="C1-set"/>
    <property type="match status" value="4"/>
</dbReference>
<gene>
    <name evidence="5" type="ORF">PECUL_23A036878</name>
</gene>
<feature type="domain" description="Ig-like" evidence="4">
    <location>
        <begin position="568"/>
        <end position="672"/>
    </location>
</feature>
<dbReference type="SMART" id="SM00409">
    <property type="entry name" value="IG"/>
    <property type="match status" value="5"/>
</dbReference>
<reference evidence="5" key="1">
    <citation type="submission" date="2022-03" db="EMBL/GenBank/DDBJ databases">
        <authorList>
            <person name="Alioto T."/>
            <person name="Alioto T."/>
            <person name="Gomez Garrido J."/>
        </authorList>
    </citation>
    <scope>NUCLEOTIDE SEQUENCE</scope>
</reference>
<feature type="domain" description="Ig-like" evidence="4">
    <location>
        <begin position="206"/>
        <end position="297"/>
    </location>
</feature>
<dbReference type="PROSITE" id="PS50835">
    <property type="entry name" value="IG_LIKE"/>
    <property type="match status" value="8"/>
</dbReference>
<evidence type="ECO:0000256" key="2">
    <source>
        <dbReference type="SAM" id="MobiDB-lite"/>
    </source>
</evidence>
<feature type="region of interest" description="Disordered" evidence="2">
    <location>
        <begin position="1766"/>
        <end position="1867"/>
    </location>
</feature>
<protein>
    <submittedName>
        <fullName evidence="5">PREDICTED: uncharacterized protein LOC101734362</fullName>
    </submittedName>
</protein>
<dbReference type="Pfam" id="PF07686">
    <property type="entry name" value="V-set"/>
    <property type="match status" value="1"/>
</dbReference>
<feature type="domain" description="Ig-like" evidence="4">
    <location>
        <begin position="354"/>
        <end position="434"/>
    </location>
</feature>
<accession>A0AAD1SUQ9</accession>
<dbReference type="PANTHER" id="PTHR23411">
    <property type="entry name" value="TAPASIN"/>
    <property type="match status" value="1"/>
</dbReference>
<feature type="domain" description="Ig-like" evidence="4">
    <location>
        <begin position="90"/>
        <end position="201"/>
    </location>
</feature>
<organism evidence="5 6">
    <name type="scientific">Pelobates cultripes</name>
    <name type="common">Western spadefoot toad</name>
    <dbReference type="NCBI Taxonomy" id="61616"/>
    <lineage>
        <taxon>Eukaryota</taxon>
        <taxon>Metazoa</taxon>
        <taxon>Chordata</taxon>
        <taxon>Craniata</taxon>
        <taxon>Vertebrata</taxon>
        <taxon>Euteleostomi</taxon>
        <taxon>Amphibia</taxon>
        <taxon>Batrachia</taxon>
        <taxon>Anura</taxon>
        <taxon>Pelobatoidea</taxon>
        <taxon>Pelobatidae</taxon>
        <taxon>Pelobates</taxon>
    </lineage>
</organism>
<keyword evidence="1" id="KW-0393">Immunoglobulin domain</keyword>
<keyword evidence="3" id="KW-1133">Transmembrane helix</keyword>
<feature type="domain" description="Ig-like" evidence="4">
    <location>
        <begin position="910"/>
        <end position="1012"/>
    </location>
</feature>
<dbReference type="FunFam" id="2.60.40.10:FF:001774">
    <property type="entry name" value="Uncharacterized LOC100216153"/>
    <property type="match status" value="4"/>
</dbReference>
<dbReference type="SUPFAM" id="SSF48726">
    <property type="entry name" value="Immunoglobulin"/>
    <property type="match status" value="9"/>
</dbReference>
<feature type="compositionally biased region" description="Acidic residues" evidence="2">
    <location>
        <begin position="1858"/>
        <end position="1867"/>
    </location>
</feature>
<evidence type="ECO:0000259" key="4">
    <source>
        <dbReference type="PROSITE" id="PS50835"/>
    </source>
</evidence>
<keyword evidence="3" id="KW-0812">Transmembrane</keyword>
<dbReference type="Proteomes" id="UP001295444">
    <property type="component" value="Chromosome 07"/>
</dbReference>
<dbReference type="InterPro" id="IPR050380">
    <property type="entry name" value="Immune_Resp_Modulators"/>
</dbReference>